<feature type="transmembrane region" description="Helical" evidence="5">
    <location>
        <begin position="32"/>
        <end position="55"/>
    </location>
</feature>
<accession>A0AA96GDA6</accession>
<evidence type="ECO:0000256" key="4">
    <source>
        <dbReference type="ARBA" id="ARBA00023136"/>
    </source>
</evidence>
<reference evidence="6 7" key="1">
    <citation type="submission" date="2023-01" db="EMBL/GenBank/DDBJ databases">
        <title>Cultivation and genomic characterization of new, ubiquitous marine nitrite-oxidizing bacteria from the Nitrospirales.</title>
        <authorList>
            <person name="Mueller A.J."/>
            <person name="Daebeler A."/>
            <person name="Herbold C.W."/>
            <person name="Kirkegaard R.H."/>
            <person name="Daims H."/>
        </authorList>
    </citation>
    <scope>NUCLEOTIDE SEQUENCE [LARGE SCALE GENOMIC DNA]</scope>
    <source>
        <strain evidence="6 7">VA</strain>
    </source>
</reference>
<dbReference type="Proteomes" id="UP001302719">
    <property type="component" value="Chromosome"/>
</dbReference>
<keyword evidence="1" id="KW-1003">Cell membrane</keyword>
<evidence type="ECO:0000313" key="7">
    <source>
        <dbReference type="Proteomes" id="UP001302719"/>
    </source>
</evidence>
<gene>
    <name evidence="6" type="ORF">PP769_11795</name>
</gene>
<evidence type="ECO:0000256" key="5">
    <source>
        <dbReference type="SAM" id="Phobius"/>
    </source>
</evidence>
<organism evidence="6 7">
    <name type="scientific">Candidatus Nitrospira allomarina</name>
    <dbReference type="NCBI Taxonomy" id="3020900"/>
    <lineage>
        <taxon>Bacteria</taxon>
        <taxon>Pseudomonadati</taxon>
        <taxon>Nitrospirota</taxon>
        <taxon>Nitrospiria</taxon>
        <taxon>Nitrospirales</taxon>
        <taxon>Nitrospiraceae</taxon>
        <taxon>Nitrospira</taxon>
    </lineage>
</organism>
<proteinExistence type="inferred from homology"/>
<dbReference type="Pfam" id="PF07043">
    <property type="entry name" value="DUF1328"/>
    <property type="match status" value="1"/>
</dbReference>
<keyword evidence="2 5" id="KW-0812">Transmembrane</keyword>
<dbReference type="PIRSF" id="PIRSF036466">
    <property type="entry name" value="UCP036466"/>
    <property type="match status" value="1"/>
</dbReference>
<dbReference type="KEGG" id="nall:PP769_11795"/>
<keyword evidence="4 5" id="KW-0472">Membrane</keyword>
<evidence type="ECO:0000256" key="2">
    <source>
        <dbReference type="ARBA" id="ARBA00022692"/>
    </source>
</evidence>
<keyword evidence="7" id="KW-1185">Reference proteome</keyword>
<evidence type="ECO:0000313" key="6">
    <source>
        <dbReference type="EMBL" id="WNM56659.1"/>
    </source>
</evidence>
<name>A0AA96GDA6_9BACT</name>
<dbReference type="InterPro" id="IPR009760">
    <property type="entry name" value="DUF1328"/>
</dbReference>
<dbReference type="RefSeq" id="WP_312640280.1">
    <property type="nucleotide sequence ID" value="NZ_CP116967.1"/>
</dbReference>
<dbReference type="NCBIfam" id="NF010226">
    <property type="entry name" value="PRK13682.1-1"/>
    <property type="match status" value="1"/>
</dbReference>
<evidence type="ECO:0000256" key="1">
    <source>
        <dbReference type="ARBA" id="ARBA00022475"/>
    </source>
</evidence>
<dbReference type="HAMAP" id="MF_01361">
    <property type="entry name" value="UPF0391"/>
    <property type="match status" value="1"/>
</dbReference>
<keyword evidence="3 5" id="KW-1133">Transmembrane helix</keyword>
<dbReference type="AlphaFoldDB" id="A0AA96GDA6"/>
<evidence type="ECO:0000256" key="3">
    <source>
        <dbReference type="ARBA" id="ARBA00022989"/>
    </source>
</evidence>
<dbReference type="EMBL" id="CP116967">
    <property type="protein sequence ID" value="WNM56659.1"/>
    <property type="molecule type" value="Genomic_DNA"/>
</dbReference>
<sequence>MTILKWAAIFFVIALIAGGFGFSGIAEGAADIAQVLFYIFLVLCVVMVLIGVFVAKKIT</sequence>
<protein>
    <submittedName>
        <fullName evidence="6">DUF1328 domain-containing protein</fullName>
    </submittedName>
</protein>
<dbReference type="GO" id="GO:0005886">
    <property type="term" value="C:plasma membrane"/>
    <property type="evidence" value="ECO:0007669"/>
    <property type="project" value="InterPro"/>
</dbReference>
<feature type="transmembrane region" description="Helical" evidence="5">
    <location>
        <begin position="7"/>
        <end position="26"/>
    </location>
</feature>